<proteinExistence type="predicted"/>
<evidence type="ECO:0000313" key="2">
    <source>
        <dbReference type="Proteomes" id="UP001206126"/>
    </source>
</evidence>
<dbReference type="Proteomes" id="UP001206126">
    <property type="component" value="Unassembled WGS sequence"/>
</dbReference>
<evidence type="ECO:0000313" key="1">
    <source>
        <dbReference type="EMBL" id="MCS0808654.1"/>
    </source>
</evidence>
<name>A0ABT2DCS3_9BURK</name>
<sequence>MSASFRKALKRPLLWLNAWRFKRSEGACASLLGRHGNTTAKLYQQHLRQMKLRAQREQIRNW</sequence>
<comment type="caution">
    <text evidence="1">The sequence shown here is derived from an EMBL/GenBank/DDBJ whole genome shotgun (WGS) entry which is preliminary data.</text>
</comment>
<organism evidence="1 2">
    <name type="scientific">Massilia agilis</name>
    <dbReference type="NCBI Taxonomy" id="1811226"/>
    <lineage>
        <taxon>Bacteria</taxon>
        <taxon>Pseudomonadati</taxon>
        <taxon>Pseudomonadota</taxon>
        <taxon>Betaproteobacteria</taxon>
        <taxon>Burkholderiales</taxon>
        <taxon>Oxalobacteraceae</taxon>
        <taxon>Telluria group</taxon>
        <taxon>Massilia</taxon>
    </lineage>
</organism>
<dbReference type="EMBL" id="JANUHB010000002">
    <property type="protein sequence ID" value="MCS0808654.1"/>
    <property type="molecule type" value="Genomic_DNA"/>
</dbReference>
<protein>
    <recommendedName>
        <fullName evidence="3">Integrase</fullName>
    </recommendedName>
</protein>
<keyword evidence="2" id="KW-1185">Reference proteome</keyword>
<evidence type="ECO:0008006" key="3">
    <source>
        <dbReference type="Google" id="ProtNLM"/>
    </source>
</evidence>
<dbReference type="RefSeq" id="WP_258822418.1">
    <property type="nucleotide sequence ID" value="NZ_JANUHB010000002.1"/>
</dbReference>
<gene>
    <name evidence="1" type="ORF">NX774_12060</name>
</gene>
<reference evidence="1 2" key="1">
    <citation type="submission" date="2022-08" db="EMBL/GenBank/DDBJ databases">
        <title>Reclassification of Massilia species as members of the genera Telluria, Duganella, Pseudoduganella, Mokoshia gen. nov. and Zemynaea gen. nov. using orthogonal and non-orthogonal genome-based approaches.</title>
        <authorList>
            <person name="Bowman J.P."/>
        </authorList>
    </citation>
    <scope>NUCLEOTIDE SEQUENCE [LARGE SCALE GENOMIC DNA]</scope>
    <source>
        <strain evidence="1 2">JCM 31605</strain>
    </source>
</reference>
<accession>A0ABT2DCS3</accession>